<dbReference type="InterPro" id="IPR028082">
    <property type="entry name" value="Peripla_BP_I"/>
</dbReference>
<dbReference type="Gene3D" id="3.40.50.2300">
    <property type="match status" value="2"/>
</dbReference>
<dbReference type="PANTHER" id="PTHR30036">
    <property type="entry name" value="D-XYLOSE-BINDING PERIPLASMIC PROTEIN"/>
    <property type="match status" value="1"/>
</dbReference>
<evidence type="ECO:0000256" key="1">
    <source>
        <dbReference type="ARBA" id="ARBA00004196"/>
    </source>
</evidence>
<evidence type="ECO:0000313" key="6">
    <source>
        <dbReference type="Proteomes" id="UP000179769"/>
    </source>
</evidence>
<evidence type="ECO:0000256" key="3">
    <source>
        <dbReference type="SAM" id="SignalP"/>
    </source>
</evidence>
<dbReference type="Pfam" id="PF13407">
    <property type="entry name" value="Peripla_BP_4"/>
    <property type="match status" value="1"/>
</dbReference>
<dbReference type="InterPro" id="IPR050555">
    <property type="entry name" value="Bact_Solute-Bind_Prot2"/>
</dbReference>
<comment type="subcellular location">
    <subcellularLocation>
        <location evidence="1">Cell envelope</location>
    </subcellularLocation>
</comment>
<evidence type="ECO:0000313" key="5">
    <source>
        <dbReference type="EMBL" id="OHV37309.1"/>
    </source>
</evidence>
<organism evidence="5 6">
    <name type="scientific">Parafrankia soli</name>
    <dbReference type="NCBI Taxonomy" id="2599596"/>
    <lineage>
        <taxon>Bacteria</taxon>
        <taxon>Bacillati</taxon>
        <taxon>Actinomycetota</taxon>
        <taxon>Actinomycetes</taxon>
        <taxon>Frankiales</taxon>
        <taxon>Frankiaceae</taxon>
        <taxon>Parafrankia</taxon>
    </lineage>
</organism>
<evidence type="ECO:0000259" key="4">
    <source>
        <dbReference type="Pfam" id="PF13407"/>
    </source>
</evidence>
<feature type="chain" id="PRO_5010167553" evidence="3">
    <location>
        <begin position="26"/>
        <end position="370"/>
    </location>
</feature>
<keyword evidence="2 3" id="KW-0732">Signal</keyword>
<evidence type="ECO:0000256" key="2">
    <source>
        <dbReference type="ARBA" id="ARBA00022729"/>
    </source>
</evidence>
<accession>A0A1S1QUT3</accession>
<proteinExistence type="predicted"/>
<dbReference type="InterPro" id="IPR025997">
    <property type="entry name" value="SBP_2_dom"/>
</dbReference>
<comment type="caution">
    <text evidence="5">The sequence shown here is derived from an EMBL/GenBank/DDBJ whole genome shotgun (WGS) entry which is preliminary data.</text>
</comment>
<dbReference type="SUPFAM" id="SSF53822">
    <property type="entry name" value="Periplasmic binding protein-like I"/>
    <property type="match status" value="1"/>
</dbReference>
<name>A0A1S1QUT3_9ACTN</name>
<dbReference type="AlphaFoldDB" id="A0A1S1QUT3"/>
<feature type="signal peptide" evidence="3">
    <location>
        <begin position="1"/>
        <end position="25"/>
    </location>
</feature>
<reference evidence="6" key="1">
    <citation type="submission" date="2016-07" db="EMBL/GenBank/DDBJ databases">
        <title>Frankia sp. NRRL B-16219 Genome sequencing.</title>
        <authorList>
            <person name="Ghodhbane-Gtari F."/>
            <person name="Swanson E."/>
            <person name="Gueddou A."/>
            <person name="Louati M."/>
            <person name="Nouioui I."/>
            <person name="Hezbri K."/>
            <person name="Abebe-Akele F."/>
            <person name="Simpson S."/>
            <person name="Morris K."/>
            <person name="Thomas K."/>
            <person name="Gtari M."/>
            <person name="Tisa L.S."/>
        </authorList>
    </citation>
    <scope>NUCLEOTIDE SEQUENCE [LARGE SCALE GENOMIC DNA]</scope>
    <source>
        <strain evidence="6">NRRL B-16219</strain>
    </source>
</reference>
<feature type="domain" description="Periplasmic binding protein" evidence="4">
    <location>
        <begin position="48"/>
        <end position="308"/>
    </location>
</feature>
<dbReference type="EMBL" id="MAXA01000113">
    <property type="protein sequence ID" value="OHV37309.1"/>
    <property type="molecule type" value="Genomic_DNA"/>
</dbReference>
<dbReference type="PANTHER" id="PTHR30036:SF1">
    <property type="entry name" value="D-XYLOSE-BINDING PERIPLASMIC PROTEIN"/>
    <property type="match status" value="1"/>
</dbReference>
<dbReference type="GO" id="GO:0030246">
    <property type="term" value="F:carbohydrate binding"/>
    <property type="evidence" value="ECO:0007669"/>
    <property type="project" value="TreeGrafter"/>
</dbReference>
<keyword evidence="6" id="KW-1185">Reference proteome</keyword>
<protein>
    <submittedName>
        <fullName evidence="5">ABC transporter substrate-binding protein</fullName>
    </submittedName>
</protein>
<dbReference type="GO" id="GO:0030288">
    <property type="term" value="C:outer membrane-bounded periplasmic space"/>
    <property type="evidence" value="ECO:0007669"/>
    <property type="project" value="TreeGrafter"/>
</dbReference>
<dbReference type="Proteomes" id="UP000179769">
    <property type="component" value="Unassembled WGS sequence"/>
</dbReference>
<gene>
    <name evidence="5" type="ORF">BBK14_02765</name>
</gene>
<dbReference type="PROSITE" id="PS51257">
    <property type="entry name" value="PROKAR_LIPOPROTEIN"/>
    <property type="match status" value="1"/>
</dbReference>
<sequence>MRGHAGRRRGRLFAAASVAVMVVLAAVGCTSDSSDDEAPQGGSESGTIALLLPETQTTRYESADRPYFEARMAKICPDCKVLYSNADQDSAAQQNQAEQAMTNGAKVLVLDPVDGEAAAVIARNARDRGVRVVSYDRLIQKAPVDAYVSFDNEKVGQLQGQSLLDAIGDRAGAGKVIMINGSQDDPNAQQFKDGALSVLEGKVTIGFDTFTPDWSPDTAGREMDQAITTVGRENIVGVYAANDGMAGAVVAALRRANVTPLPPVTGQDAELAGVQRVLAGDQHMTVYKAIRPEAEQAADLALALLRGEPVDTIATGRVDNGNGQVPSVLLEPVAVTRDTVAETVVKDGFLAKADLCAGTYATACASAGIS</sequence>